<dbReference type="EMBL" id="AP014968">
    <property type="protein sequence ID" value="BAT17489.1"/>
    <property type="molecule type" value="Genomic_DNA"/>
</dbReference>
<dbReference type="OMA" id="IRRTIVW"/>
<dbReference type="SMR" id="A0A0P0YAU8"/>
<dbReference type="STRING" id="39947.A0A0P0YAU8"/>
<dbReference type="Gramene" id="Os12t0539700-01">
    <property type="protein sequence ID" value="Os12t0539700-01"/>
    <property type="gene ID" value="Os12g0539700"/>
</dbReference>
<dbReference type="PANTHER" id="PTHR45786:SF74">
    <property type="entry name" value="ATP-DEPENDENT DNA HELICASE"/>
    <property type="match status" value="1"/>
</dbReference>
<protein>
    <submittedName>
        <fullName evidence="2">Os12g0539700 protein</fullName>
    </submittedName>
</protein>
<evidence type="ECO:0000313" key="2">
    <source>
        <dbReference type="EMBL" id="BAT17489.1"/>
    </source>
</evidence>
<dbReference type="PaxDb" id="39947-A0A0P0YAU8"/>
<evidence type="ECO:0000313" key="3">
    <source>
        <dbReference type="Proteomes" id="UP000059680"/>
    </source>
</evidence>
<gene>
    <name evidence="2" type="ordered locus">Os12g0539700</name>
    <name evidence="2" type="ORF">OSNPB_120539700</name>
</gene>
<dbReference type="AlphaFoldDB" id="A0A0P0YAU8"/>
<reference evidence="3" key="1">
    <citation type="journal article" date="2005" name="Nature">
        <title>The map-based sequence of the rice genome.</title>
        <authorList>
            <consortium name="International rice genome sequencing project (IRGSP)"/>
            <person name="Matsumoto T."/>
            <person name="Wu J."/>
            <person name="Kanamori H."/>
            <person name="Katayose Y."/>
            <person name="Fujisawa M."/>
            <person name="Namiki N."/>
            <person name="Mizuno H."/>
            <person name="Yamamoto K."/>
            <person name="Antonio B.A."/>
            <person name="Baba T."/>
            <person name="Sakata K."/>
            <person name="Nagamura Y."/>
            <person name="Aoki H."/>
            <person name="Arikawa K."/>
            <person name="Arita K."/>
            <person name="Bito T."/>
            <person name="Chiden Y."/>
            <person name="Fujitsuka N."/>
            <person name="Fukunaka R."/>
            <person name="Hamada M."/>
            <person name="Harada C."/>
            <person name="Hayashi A."/>
            <person name="Hijishita S."/>
            <person name="Honda M."/>
            <person name="Hosokawa S."/>
            <person name="Ichikawa Y."/>
            <person name="Idonuma A."/>
            <person name="Iijima M."/>
            <person name="Ikeda M."/>
            <person name="Ikeno M."/>
            <person name="Ito K."/>
            <person name="Ito S."/>
            <person name="Ito T."/>
            <person name="Ito Y."/>
            <person name="Ito Y."/>
            <person name="Iwabuchi A."/>
            <person name="Kamiya K."/>
            <person name="Karasawa W."/>
            <person name="Kurita K."/>
            <person name="Katagiri S."/>
            <person name="Kikuta A."/>
            <person name="Kobayashi H."/>
            <person name="Kobayashi N."/>
            <person name="Machita K."/>
            <person name="Maehara T."/>
            <person name="Masukawa M."/>
            <person name="Mizubayashi T."/>
            <person name="Mukai Y."/>
            <person name="Nagasaki H."/>
            <person name="Nagata Y."/>
            <person name="Naito S."/>
            <person name="Nakashima M."/>
            <person name="Nakama Y."/>
            <person name="Nakamichi Y."/>
            <person name="Nakamura M."/>
            <person name="Meguro A."/>
            <person name="Negishi M."/>
            <person name="Ohta I."/>
            <person name="Ohta T."/>
            <person name="Okamoto M."/>
            <person name="Ono N."/>
            <person name="Saji S."/>
            <person name="Sakaguchi M."/>
            <person name="Sakai K."/>
            <person name="Shibata M."/>
            <person name="Shimokawa T."/>
            <person name="Song J."/>
            <person name="Takazaki Y."/>
            <person name="Terasawa K."/>
            <person name="Tsugane M."/>
            <person name="Tsuji K."/>
            <person name="Ueda S."/>
            <person name="Waki K."/>
            <person name="Yamagata H."/>
            <person name="Yamamoto M."/>
            <person name="Yamamoto S."/>
            <person name="Yamane H."/>
            <person name="Yoshiki S."/>
            <person name="Yoshihara R."/>
            <person name="Yukawa K."/>
            <person name="Zhong H."/>
            <person name="Yano M."/>
            <person name="Yuan Q."/>
            <person name="Ouyang S."/>
            <person name="Liu J."/>
            <person name="Jones K.M."/>
            <person name="Gansberger K."/>
            <person name="Moffat K."/>
            <person name="Hill J."/>
            <person name="Bera J."/>
            <person name="Fadrosh D."/>
            <person name="Jin S."/>
            <person name="Johri S."/>
            <person name="Kim M."/>
            <person name="Overton L."/>
            <person name="Reardon M."/>
            <person name="Tsitrin T."/>
            <person name="Vuong H."/>
            <person name="Weaver B."/>
            <person name="Ciecko A."/>
            <person name="Tallon L."/>
            <person name="Jackson J."/>
            <person name="Pai G."/>
            <person name="Aken S.V."/>
            <person name="Utterback T."/>
            <person name="Reidmuller S."/>
            <person name="Feldblyum T."/>
            <person name="Hsiao J."/>
            <person name="Zismann V."/>
            <person name="Iobst S."/>
            <person name="de Vazeille A.R."/>
            <person name="Buell C.R."/>
            <person name="Ying K."/>
            <person name="Li Y."/>
            <person name="Lu T."/>
            <person name="Huang Y."/>
            <person name="Zhao Q."/>
            <person name="Feng Q."/>
            <person name="Zhang L."/>
            <person name="Zhu J."/>
            <person name="Weng Q."/>
            <person name="Mu J."/>
            <person name="Lu Y."/>
            <person name="Fan D."/>
            <person name="Liu Y."/>
            <person name="Guan J."/>
            <person name="Zhang Y."/>
            <person name="Yu S."/>
            <person name="Liu X."/>
            <person name="Zhang Y."/>
            <person name="Hong G."/>
            <person name="Han B."/>
            <person name="Choisne N."/>
            <person name="Demange N."/>
            <person name="Orjeda G."/>
            <person name="Samain S."/>
            <person name="Cattolico L."/>
            <person name="Pelletier E."/>
            <person name="Couloux A."/>
            <person name="Segurens B."/>
            <person name="Wincker P."/>
            <person name="D'Hont A."/>
            <person name="Scarpelli C."/>
            <person name="Weissenbach J."/>
            <person name="Salanoubat M."/>
            <person name="Quetier F."/>
            <person name="Yu Y."/>
            <person name="Kim H.R."/>
            <person name="Rambo T."/>
            <person name="Currie J."/>
            <person name="Collura K."/>
            <person name="Luo M."/>
            <person name="Yang T."/>
            <person name="Ammiraju J.S.S."/>
            <person name="Engler F."/>
            <person name="Soderlund C."/>
            <person name="Wing R.A."/>
            <person name="Palmer L.E."/>
            <person name="de la Bastide M."/>
            <person name="Spiegel L."/>
            <person name="Nascimento L."/>
            <person name="Zutavern T."/>
            <person name="O'Shaughnessy A."/>
            <person name="Dike S."/>
            <person name="Dedhia N."/>
            <person name="Preston R."/>
            <person name="Balija V."/>
            <person name="McCombie W.R."/>
            <person name="Chow T."/>
            <person name="Chen H."/>
            <person name="Chung M."/>
            <person name="Chen C."/>
            <person name="Shaw J."/>
            <person name="Wu H."/>
            <person name="Hsiao K."/>
            <person name="Chao Y."/>
            <person name="Chu M."/>
            <person name="Cheng C."/>
            <person name="Hour A."/>
            <person name="Lee P."/>
            <person name="Lin S."/>
            <person name="Lin Y."/>
            <person name="Liou J."/>
            <person name="Liu S."/>
            <person name="Hsing Y."/>
            <person name="Raghuvanshi S."/>
            <person name="Mohanty A."/>
            <person name="Bharti A.K."/>
            <person name="Gaur A."/>
            <person name="Gupta V."/>
            <person name="Kumar D."/>
            <person name="Ravi V."/>
            <person name="Vij S."/>
            <person name="Kapur A."/>
            <person name="Khurana P."/>
            <person name="Khurana P."/>
            <person name="Khurana J.P."/>
            <person name="Tyagi A.K."/>
            <person name="Gaikwad K."/>
            <person name="Singh A."/>
            <person name="Dalal V."/>
            <person name="Srivastava S."/>
            <person name="Dixit A."/>
            <person name="Pal A.K."/>
            <person name="Ghazi I.A."/>
            <person name="Yadav M."/>
            <person name="Pandit A."/>
            <person name="Bhargava A."/>
            <person name="Sureshbabu K."/>
            <person name="Batra K."/>
            <person name="Sharma T.R."/>
            <person name="Mohapatra T."/>
            <person name="Singh N.K."/>
            <person name="Messing J."/>
            <person name="Nelson A.B."/>
            <person name="Fuks G."/>
            <person name="Kavchok S."/>
            <person name="Keizer G."/>
            <person name="Linton E."/>
            <person name="Llaca V."/>
            <person name="Song R."/>
            <person name="Tanyolac B."/>
            <person name="Young S."/>
            <person name="Ho-Il K."/>
            <person name="Hahn J.H."/>
            <person name="Sangsakoo G."/>
            <person name="Vanavichit A."/>
            <person name="de Mattos Luiz.A.T."/>
            <person name="Zimmer P.D."/>
            <person name="Malone G."/>
            <person name="Dellagostin O."/>
            <person name="de Oliveira A.C."/>
            <person name="Bevan M."/>
            <person name="Bancroft I."/>
            <person name="Minx P."/>
            <person name="Cordum H."/>
            <person name="Wilson R."/>
            <person name="Cheng Z."/>
            <person name="Jin W."/>
            <person name="Jiang J."/>
            <person name="Leong S.A."/>
            <person name="Iwama H."/>
            <person name="Gojobori T."/>
            <person name="Itoh T."/>
            <person name="Niimura Y."/>
            <person name="Fujii Y."/>
            <person name="Habara T."/>
            <person name="Sakai H."/>
            <person name="Sato Y."/>
            <person name="Wilson G."/>
            <person name="Kumar K."/>
            <person name="McCouch S."/>
            <person name="Juretic N."/>
            <person name="Hoen D."/>
            <person name="Wright S."/>
            <person name="Bruskiewich R."/>
            <person name="Bureau T."/>
            <person name="Miyao A."/>
            <person name="Hirochika H."/>
            <person name="Nishikawa T."/>
            <person name="Kadowaki K."/>
            <person name="Sugiura M."/>
            <person name="Burr B."/>
            <person name="Sasaki T."/>
        </authorList>
    </citation>
    <scope>NUCLEOTIDE SEQUENCE [LARGE SCALE GENOMIC DNA]</scope>
    <source>
        <strain evidence="3">cv. Nipponbare</strain>
    </source>
</reference>
<keyword evidence="3" id="KW-1185">Reference proteome</keyword>
<reference evidence="2 3" key="3">
    <citation type="journal article" date="2013" name="Rice">
        <title>Improvement of the Oryza sativa Nipponbare reference genome using next generation sequence and optical map data.</title>
        <authorList>
            <person name="Kawahara Y."/>
            <person name="de la Bastide M."/>
            <person name="Hamilton J.P."/>
            <person name="Kanamori H."/>
            <person name="McCombie W.R."/>
            <person name="Ouyang S."/>
            <person name="Schwartz D.C."/>
            <person name="Tanaka T."/>
            <person name="Wu J."/>
            <person name="Zhou S."/>
            <person name="Childs K.L."/>
            <person name="Davidson R.M."/>
            <person name="Lin H."/>
            <person name="Quesada-Ocampo L."/>
            <person name="Vaillancourt B."/>
            <person name="Sakai H."/>
            <person name="Lee S.S."/>
            <person name="Kim J."/>
            <person name="Numa H."/>
            <person name="Itoh T."/>
            <person name="Buell C.R."/>
            <person name="Matsumoto T."/>
        </authorList>
    </citation>
    <scope>NUCLEOTIDE SEQUENCE [LARGE SCALE GENOMIC DNA]</scope>
    <source>
        <strain evidence="3">cv. Nipponbare</strain>
    </source>
</reference>
<reference evidence="2 3" key="2">
    <citation type="journal article" date="2013" name="Plant Cell Physiol.">
        <title>Rice Annotation Project Database (RAP-DB): an integrative and interactive database for rice genomics.</title>
        <authorList>
            <person name="Sakai H."/>
            <person name="Lee S.S."/>
            <person name="Tanaka T."/>
            <person name="Numa H."/>
            <person name="Kim J."/>
            <person name="Kawahara Y."/>
            <person name="Wakimoto H."/>
            <person name="Yang C.C."/>
            <person name="Iwamoto M."/>
            <person name="Abe T."/>
            <person name="Yamada Y."/>
            <person name="Muto A."/>
            <person name="Inokuchi H."/>
            <person name="Ikemura T."/>
            <person name="Matsumoto T."/>
            <person name="Sasaki T."/>
            <person name="Itoh T."/>
        </authorList>
    </citation>
    <scope>NUCLEOTIDE SEQUENCE [LARGE SCALE GENOMIC DNA]</scope>
    <source>
        <strain evidence="3">cv. Nipponbare</strain>
    </source>
</reference>
<organism evidence="2 3">
    <name type="scientific">Oryza sativa subsp. japonica</name>
    <name type="common">Rice</name>
    <dbReference type="NCBI Taxonomy" id="39947"/>
    <lineage>
        <taxon>Eukaryota</taxon>
        <taxon>Viridiplantae</taxon>
        <taxon>Streptophyta</taxon>
        <taxon>Embryophyta</taxon>
        <taxon>Tracheophyta</taxon>
        <taxon>Spermatophyta</taxon>
        <taxon>Magnoliopsida</taxon>
        <taxon>Liliopsida</taxon>
        <taxon>Poales</taxon>
        <taxon>Poaceae</taxon>
        <taxon>BOP clade</taxon>
        <taxon>Oryzoideae</taxon>
        <taxon>Oryzeae</taxon>
        <taxon>Oryzinae</taxon>
        <taxon>Oryza</taxon>
        <taxon>Oryza sativa</taxon>
    </lineage>
</organism>
<dbReference type="eggNOG" id="KOG0987">
    <property type="taxonomic scope" value="Eukaryota"/>
</dbReference>
<name>A0A0P0YAU8_ORYSJ</name>
<proteinExistence type="predicted"/>
<dbReference type="Pfam" id="PF14214">
    <property type="entry name" value="Helitron_like_N"/>
    <property type="match status" value="1"/>
</dbReference>
<sequence length="503" mass="56951">MRLILRQEHVPRSLSMRFTYSIPKEHMQILKATYPDRSYYGGLDYECNHCGALFWYQERVVSQSSHRAKRIAYNLCCRGGKISLPPPKPFPPILQDLIRFDGGARSNSFMRLIRQYNSLFAFTSLGANIDRSINTGQGHYVFRINGVVHHRIGSLVTAPGQRPEFAQLYIYDTANELQNRLNIFYHTDDPGDVPDPVIVQELISMLDQFNPLVQQFRLARDKLLSPSAPEIAIKLIGSDHSQSDHYSLPTISELATLIIPGASCEVSKFDVIVQKHSGELCQLSPIHPALMSLQYPLLFPYGDVGFHTGIKLREVDDQPPGSCDEASMLEFYRYESHYRKDEPNPFTCCGRLSDQLAANAFSCIETSRLTYHALNQKKLRSETHQGISDAVVRGDSDGKDVGTKVILPSSFIGGRRYMVQNYHDSMAICRSYGPPQIFSTFTCNSKWPEIIEAIRFEAGQKPSDRSDMVTHVYHMKLDEYITSIKNGEAFGPIKAEDCRIPTH</sequence>
<feature type="domain" description="Helitron helicase-like" evidence="1">
    <location>
        <begin position="331"/>
        <end position="495"/>
    </location>
</feature>
<evidence type="ECO:0000259" key="1">
    <source>
        <dbReference type="Pfam" id="PF14214"/>
    </source>
</evidence>
<dbReference type="ExpressionAtlas" id="A0A0P0YAU8">
    <property type="expression patterns" value="baseline and differential"/>
</dbReference>
<dbReference type="Proteomes" id="UP000059680">
    <property type="component" value="Chromosome 12"/>
</dbReference>
<dbReference type="PANTHER" id="PTHR45786">
    <property type="entry name" value="DNA BINDING PROTEIN-LIKE"/>
    <property type="match status" value="1"/>
</dbReference>
<dbReference type="InterPro" id="IPR025476">
    <property type="entry name" value="Helitron_helicase-like"/>
</dbReference>
<accession>A0A0P0YAU8</accession>
<dbReference type="InParanoid" id="A0A0P0YAU8"/>